<evidence type="ECO:0000256" key="1">
    <source>
        <dbReference type="PROSITE-ProRule" id="PRU00117"/>
    </source>
</evidence>
<feature type="domain" description="K Homology" evidence="2">
    <location>
        <begin position="185"/>
        <end position="265"/>
    </location>
</feature>
<dbReference type="GO" id="GO:0003723">
    <property type="term" value="F:RNA binding"/>
    <property type="evidence" value="ECO:0007669"/>
    <property type="project" value="UniProtKB-UniRule"/>
</dbReference>
<protein>
    <recommendedName>
        <fullName evidence="2">K Homology domain-containing protein</fullName>
    </recommendedName>
</protein>
<dbReference type="PROSITE" id="PS50084">
    <property type="entry name" value="KH_TYPE_1"/>
    <property type="match status" value="1"/>
</dbReference>
<dbReference type="InterPro" id="IPR004088">
    <property type="entry name" value="KH_dom_type_1"/>
</dbReference>
<dbReference type="Proteomes" id="UP000000267">
    <property type="component" value="Unassembled WGS sequence"/>
</dbReference>
<evidence type="ECO:0000313" key="4">
    <source>
        <dbReference type="Proteomes" id="UP000000267"/>
    </source>
</evidence>
<dbReference type="InterPro" id="IPR036612">
    <property type="entry name" value="KH_dom_type_1_sf"/>
</dbReference>
<name>A7TNG3_VANPO</name>
<dbReference type="OrthoDB" id="442947at2759"/>
<evidence type="ECO:0000259" key="2">
    <source>
        <dbReference type="SMART" id="SM00322"/>
    </source>
</evidence>
<dbReference type="Pfam" id="PF00013">
    <property type="entry name" value="KH_1"/>
    <property type="match status" value="1"/>
</dbReference>
<accession>A7TNG3</accession>
<dbReference type="GeneID" id="5544362"/>
<reference evidence="3 4" key="1">
    <citation type="journal article" date="2007" name="Proc. Natl. Acad. Sci. U.S.A.">
        <title>Independent sorting-out of thousands of duplicated gene pairs in two yeast species descended from a whole-genome duplication.</title>
        <authorList>
            <person name="Scannell D.R."/>
            <person name="Frank A.C."/>
            <person name="Conant G.C."/>
            <person name="Byrne K.P."/>
            <person name="Woolfit M."/>
            <person name="Wolfe K.H."/>
        </authorList>
    </citation>
    <scope>NUCLEOTIDE SEQUENCE [LARGE SCALE GENOMIC DNA]</scope>
    <source>
        <strain evidence="4">ATCC 22028 / DSM 70294 / BCRC 21397 / CBS 2163 / NBRC 10782 / NRRL Y-8283 / UCD 57-17</strain>
    </source>
</reference>
<dbReference type="RefSeq" id="XP_001644074.1">
    <property type="nucleotide sequence ID" value="XM_001644024.1"/>
</dbReference>
<dbReference type="AlphaFoldDB" id="A7TNG3"/>
<dbReference type="SUPFAM" id="SSF54791">
    <property type="entry name" value="Eukaryotic type KH-domain (KH-domain type I)"/>
    <property type="match status" value="1"/>
</dbReference>
<gene>
    <name evidence="3" type="ORF">Kpol_1014p36</name>
</gene>
<organism evidence="4">
    <name type="scientific">Vanderwaltozyma polyspora (strain ATCC 22028 / DSM 70294 / BCRC 21397 / CBS 2163 / NBRC 10782 / NRRL Y-8283 / UCD 57-17)</name>
    <name type="common">Kluyveromyces polysporus</name>
    <dbReference type="NCBI Taxonomy" id="436907"/>
    <lineage>
        <taxon>Eukaryota</taxon>
        <taxon>Fungi</taxon>
        <taxon>Dikarya</taxon>
        <taxon>Ascomycota</taxon>
        <taxon>Saccharomycotina</taxon>
        <taxon>Saccharomycetes</taxon>
        <taxon>Saccharomycetales</taxon>
        <taxon>Saccharomycetaceae</taxon>
        <taxon>Vanderwaltozyma</taxon>
    </lineage>
</organism>
<dbReference type="InParanoid" id="A7TNG3"/>
<dbReference type="eggNOG" id="ENOG502SDMY">
    <property type="taxonomic scope" value="Eukaryota"/>
</dbReference>
<dbReference type="Gene3D" id="3.30.1370.10">
    <property type="entry name" value="K Homology domain, type 1"/>
    <property type="match status" value="1"/>
</dbReference>
<keyword evidence="1" id="KW-0694">RNA-binding</keyword>
<dbReference type="InterPro" id="IPR004087">
    <property type="entry name" value="KH_dom"/>
</dbReference>
<dbReference type="EMBL" id="DS480430">
    <property type="protein sequence ID" value="EDO16216.1"/>
    <property type="molecule type" value="Genomic_DNA"/>
</dbReference>
<sequence length="275" mass="31753">MARTDWLVEKVNQMNVGQSLNVNQKNHESGLIELELDYWRFQDSLDDDTGLLDGIVKVYYGEMGMLRVTFAYNKDLIRRICEVHNWFGIKCPSMIQLGVKDEYIPCYLLSNSRTVIFYKTSPLESVVNFIDCNKNKFKFKFNTVQENEIVEGKMYTSNPSEVLLSTLDMMVKPELERPSCDYRLNIYTHFMVLTKSQVAFLIGHKGSRIEEIRESTQTTIKILPISKKLTKDEISHPSRVKQTISITGDQYSVELAIATIDSHLRLHLLSPNILL</sequence>
<dbReference type="SMART" id="SM00322">
    <property type="entry name" value="KH"/>
    <property type="match status" value="1"/>
</dbReference>
<dbReference type="HOGENOM" id="CLU_083073_0_0_1"/>
<dbReference type="KEGG" id="vpo:Kpol_1014p36"/>
<proteinExistence type="predicted"/>
<keyword evidence="4" id="KW-1185">Reference proteome</keyword>
<dbReference type="STRING" id="436907.A7TNG3"/>
<evidence type="ECO:0000313" key="3">
    <source>
        <dbReference type="EMBL" id="EDO16216.1"/>
    </source>
</evidence>